<dbReference type="Proteomes" id="UP001418222">
    <property type="component" value="Unassembled WGS sequence"/>
</dbReference>
<gene>
    <name evidence="2" type="ORF">KSP39_PZI001729</name>
</gene>
<comment type="caution">
    <text evidence="2">The sequence shown here is derived from an EMBL/GenBank/DDBJ whole genome shotgun (WGS) entry which is preliminary data.</text>
</comment>
<proteinExistence type="predicted"/>
<accession>A0AAP0BYX0</accession>
<reference evidence="2 3" key="1">
    <citation type="journal article" date="2022" name="Nat. Plants">
        <title>Genomes of leafy and leafless Platanthera orchids illuminate the evolution of mycoheterotrophy.</title>
        <authorList>
            <person name="Li M.H."/>
            <person name="Liu K.W."/>
            <person name="Li Z."/>
            <person name="Lu H.C."/>
            <person name="Ye Q.L."/>
            <person name="Zhang D."/>
            <person name="Wang J.Y."/>
            <person name="Li Y.F."/>
            <person name="Zhong Z.M."/>
            <person name="Liu X."/>
            <person name="Yu X."/>
            <person name="Liu D.K."/>
            <person name="Tu X.D."/>
            <person name="Liu B."/>
            <person name="Hao Y."/>
            <person name="Liao X.Y."/>
            <person name="Jiang Y.T."/>
            <person name="Sun W.H."/>
            <person name="Chen J."/>
            <person name="Chen Y.Q."/>
            <person name="Ai Y."/>
            <person name="Zhai J.W."/>
            <person name="Wu S.S."/>
            <person name="Zhou Z."/>
            <person name="Hsiao Y.Y."/>
            <person name="Wu W.L."/>
            <person name="Chen Y.Y."/>
            <person name="Lin Y.F."/>
            <person name="Hsu J.L."/>
            <person name="Li C.Y."/>
            <person name="Wang Z.W."/>
            <person name="Zhao X."/>
            <person name="Zhong W.Y."/>
            <person name="Ma X.K."/>
            <person name="Ma L."/>
            <person name="Huang J."/>
            <person name="Chen G.Z."/>
            <person name="Huang M.Z."/>
            <person name="Huang L."/>
            <person name="Peng D.H."/>
            <person name="Luo Y.B."/>
            <person name="Zou S.Q."/>
            <person name="Chen S.P."/>
            <person name="Lan S."/>
            <person name="Tsai W.C."/>
            <person name="Van de Peer Y."/>
            <person name="Liu Z.J."/>
        </authorList>
    </citation>
    <scope>NUCLEOTIDE SEQUENCE [LARGE SCALE GENOMIC DNA]</scope>
    <source>
        <strain evidence="2">Lor287</strain>
    </source>
</reference>
<dbReference type="AlphaFoldDB" id="A0AAP0BYX0"/>
<evidence type="ECO:0000313" key="3">
    <source>
        <dbReference type="Proteomes" id="UP001418222"/>
    </source>
</evidence>
<dbReference type="EMBL" id="JBBWWQ010000002">
    <property type="protein sequence ID" value="KAK8953929.1"/>
    <property type="molecule type" value="Genomic_DNA"/>
</dbReference>
<organism evidence="2 3">
    <name type="scientific">Platanthera zijinensis</name>
    <dbReference type="NCBI Taxonomy" id="2320716"/>
    <lineage>
        <taxon>Eukaryota</taxon>
        <taxon>Viridiplantae</taxon>
        <taxon>Streptophyta</taxon>
        <taxon>Embryophyta</taxon>
        <taxon>Tracheophyta</taxon>
        <taxon>Spermatophyta</taxon>
        <taxon>Magnoliopsida</taxon>
        <taxon>Liliopsida</taxon>
        <taxon>Asparagales</taxon>
        <taxon>Orchidaceae</taxon>
        <taxon>Orchidoideae</taxon>
        <taxon>Orchideae</taxon>
        <taxon>Orchidinae</taxon>
        <taxon>Platanthera</taxon>
    </lineage>
</organism>
<feature type="compositionally biased region" description="Pro residues" evidence="1">
    <location>
        <begin position="98"/>
        <end position="109"/>
    </location>
</feature>
<evidence type="ECO:0000313" key="2">
    <source>
        <dbReference type="EMBL" id="KAK8953929.1"/>
    </source>
</evidence>
<protein>
    <submittedName>
        <fullName evidence="2">Uncharacterized protein</fullName>
    </submittedName>
</protein>
<evidence type="ECO:0000256" key="1">
    <source>
        <dbReference type="SAM" id="MobiDB-lite"/>
    </source>
</evidence>
<sequence length="213" mass="23416">MLLHTKLAGLECENALLKDQLRLAEAVVAVIPPPTSLDERLRSRHYSEYDIDKLLQVNAQATARLMIETLRDVGCLNEGGETIVARRLLPWHFELVPKPPGAPDSPPSDVPKSPVAAGGTSDESSDESSIMNCLLLQDSSDGLEELSWFADFSFSPEGGEAGSLAGAAQVPEMLRMTNEEQNFYRPPKSSMPYKKPRLEMLEEDDFFTVPDVG</sequence>
<keyword evidence="3" id="KW-1185">Reference proteome</keyword>
<feature type="region of interest" description="Disordered" evidence="1">
    <location>
        <begin position="98"/>
        <end position="129"/>
    </location>
</feature>
<name>A0AAP0BYX0_9ASPA</name>